<keyword evidence="3" id="KW-1185">Reference proteome</keyword>
<proteinExistence type="predicted"/>
<organism evidence="2 3">
    <name type="scientific">Mucilaginibacter celer</name>
    <dbReference type="NCBI Taxonomy" id="2305508"/>
    <lineage>
        <taxon>Bacteria</taxon>
        <taxon>Pseudomonadati</taxon>
        <taxon>Bacteroidota</taxon>
        <taxon>Sphingobacteriia</taxon>
        <taxon>Sphingobacteriales</taxon>
        <taxon>Sphingobacteriaceae</taxon>
        <taxon>Mucilaginibacter</taxon>
    </lineage>
</organism>
<evidence type="ECO:0000313" key="2">
    <source>
        <dbReference type="EMBL" id="AYL97119.1"/>
    </source>
</evidence>
<dbReference type="RefSeq" id="WP_119410703.1">
    <property type="nucleotide sequence ID" value="NZ_CP032869.1"/>
</dbReference>
<dbReference type="Proteomes" id="UP000270046">
    <property type="component" value="Chromosome"/>
</dbReference>
<reference evidence="2 3" key="1">
    <citation type="submission" date="2018-10" db="EMBL/GenBank/DDBJ databases">
        <title>Genome sequencing of Mucilaginibacter sp. HYN0043.</title>
        <authorList>
            <person name="Kim M."/>
            <person name="Yi H."/>
        </authorList>
    </citation>
    <scope>NUCLEOTIDE SEQUENCE [LARGE SCALE GENOMIC DNA]</scope>
    <source>
        <strain evidence="2 3">HYN0043</strain>
    </source>
</reference>
<accession>A0A494VRN5</accession>
<dbReference type="EMBL" id="CP032869">
    <property type="protein sequence ID" value="AYL97119.1"/>
    <property type="molecule type" value="Genomic_DNA"/>
</dbReference>
<evidence type="ECO:0000259" key="1">
    <source>
        <dbReference type="Pfam" id="PF01973"/>
    </source>
</evidence>
<dbReference type="OrthoDB" id="344900at2"/>
<gene>
    <name evidence="2" type="ORF">HYN43_018185</name>
</gene>
<dbReference type="AlphaFoldDB" id="A0A494VRN5"/>
<evidence type="ECO:0000313" key="3">
    <source>
        <dbReference type="Proteomes" id="UP000270046"/>
    </source>
</evidence>
<dbReference type="Pfam" id="PF01973">
    <property type="entry name" value="MptE-like"/>
    <property type="match status" value="1"/>
</dbReference>
<dbReference type="InterPro" id="IPR002826">
    <property type="entry name" value="MptE-like"/>
</dbReference>
<protein>
    <submittedName>
        <fullName evidence="2">DUF115 domain-containing protein</fullName>
    </submittedName>
</protein>
<name>A0A494VRN5_9SPHI</name>
<feature type="domain" description="6-hydroxymethylpterin diphosphokinase MptE-like" evidence="1">
    <location>
        <begin position="41"/>
        <end position="198"/>
    </location>
</feature>
<dbReference type="Gene3D" id="3.90.1480.10">
    <property type="entry name" value="Alpha-2,3-sialyltransferase"/>
    <property type="match status" value="1"/>
</dbReference>
<dbReference type="KEGG" id="muh:HYN43_018185"/>
<sequence length="366" mass="42934">MNKHFKKIKAKYEKDGLALTIKKIYTFLTAYTVRYLTYNRSNQKKWKALKDAYKGKRVFLIGNGPSLNETPLYMLKNEYAICFNRVNILFERLAWRPEFYACVDGTVVQDNADEINKLILPEVKHAFFTDFHMFQFDNIKKQIDNRPNVQWLYSGVSSFSVDMPKIGPCPTVALAALQILPYLGFSEIYILGMDMNYKIHTTVKEMEHNQIQSEDDDDPNHFDPRYFGKGKKYHQPTASVMDNTFKALENAREKLKQLTTTKVYNATYGGIMEVFERVGFDTLFTSYTEQEKFDLFADSFRPIFPVKTFDELNEKVETLVDVEEDQLKQLTHFMLNKAEFLKKSGKLIFDYIPYGPYQDKYLLIKR</sequence>